<sequence length="191" mass="21539">MWPAGFNGRRQGEVDGWAAVDGWGKTLNRGRRSAVSPAINMSVASVDVLITKCKESIPEVQGPRFHYRSVLMEDRHSSGRLAKYTPVVIDEEKRLGGLSGTVTLQENQLLPADYIRWFVRTKLDRPGRSMCAVNKLRLVYGAYWTSETAGGQDAVNCANNFRRPNKRRHDRNDSLYCHFRRIADAKSTGNL</sequence>
<organism evidence="1 2">
    <name type="scientific">Dendrobium catenatum</name>
    <dbReference type="NCBI Taxonomy" id="906689"/>
    <lineage>
        <taxon>Eukaryota</taxon>
        <taxon>Viridiplantae</taxon>
        <taxon>Streptophyta</taxon>
        <taxon>Embryophyta</taxon>
        <taxon>Tracheophyta</taxon>
        <taxon>Spermatophyta</taxon>
        <taxon>Magnoliopsida</taxon>
        <taxon>Liliopsida</taxon>
        <taxon>Asparagales</taxon>
        <taxon>Orchidaceae</taxon>
        <taxon>Epidendroideae</taxon>
        <taxon>Malaxideae</taxon>
        <taxon>Dendrobiinae</taxon>
        <taxon>Dendrobium</taxon>
    </lineage>
</organism>
<protein>
    <submittedName>
        <fullName evidence="1">Uncharacterized protein</fullName>
    </submittedName>
</protein>
<dbReference type="AlphaFoldDB" id="A0A2I0W3Y8"/>
<reference evidence="1 2" key="2">
    <citation type="journal article" date="2017" name="Nature">
        <title>The Apostasia genome and the evolution of orchids.</title>
        <authorList>
            <person name="Zhang G.Q."/>
            <person name="Liu K.W."/>
            <person name="Li Z."/>
            <person name="Lohaus R."/>
            <person name="Hsiao Y.Y."/>
            <person name="Niu S.C."/>
            <person name="Wang J.Y."/>
            <person name="Lin Y.C."/>
            <person name="Xu Q."/>
            <person name="Chen L.J."/>
            <person name="Yoshida K."/>
            <person name="Fujiwara S."/>
            <person name="Wang Z.W."/>
            <person name="Zhang Y.Q."/>
            <person name="Mitsuda N."/>
            <person name="Wang M."/>
            <person name="Liu G.H."/>
            <person name="Pecoraro L."/>
            <person name="Huang H.X."/>
            <person name="Xiao X.J."/>
            <person name="Lin M."/>
            <person name="Wu X.Y."/>
            <person name="Wu W.L."/>
            <person name="Chen Y.Y."/>
            <person name="Chang S.B."/>
            <person name="Sakamoto S."/>
            <person name="Ohme-Takagi M."/>
            <person name="Yagi M."/>
            <person name="Zeng S.J."/>
            <person name="Shen C.Y."/>
            <person name="Yeh C.M."/>
            <person name="Luo Y.B."/>
            <person name="Tsai W.C."/>
            <person name="Van de Peer Y."/>
            <person name="Liu Z.J."/>
        </authorList>
    </citation>
    <scope>NUCLEOTIDE SEQUENCE [LARGE SCALE GENOMIC DNA]</scope>
    <source>
        <tissue evidence="1">The whole plant</tissue>
    </source>
</reference>
<proteinExistence type="predicted"/>
<keyword evidence="2" id="KW-1185">Reference proteome</keyword>
<dbReference type="Proteomes" id="UP000233837">
    <property type="component" value="Unassembled WGS sequence"/>
</dbReference>
<dbReference type="EMBL" id="KZ502938">
    <property type="protein sequence ID" value="PKU70386.1"/>
    <property type="molecule type" value="Genomic_DNA"/>
</dbReference>
<evidence type="ECO:0000313" key="1">
    <source>
        <dbReference type="EMBL" id="PKU70386.1"/>
    </source>
</evidence>
<gene>
    <name evidence="1" type="ORF">MA16_Dca007138</name>
</gene>
<name>A0A2I0W3Y8_9ASPA</name>
<accession>A0A2I0W3Y8</accession>
<reference evidence="1 2" key="1">
    <citation type="journal article" date="2016" name="Sci. Rep.">
        <title>The Dendrobium catenatum Lindl. genome sequence provides insights into polysaccharide synthase, floral development and adaptive evolution.</title>
        <authorList>
            <person name="Zhang G.Q."/>
            <person name="Xu Q."/>
            <person name="Bian C."/>
            <person name="Tsai W.C."/>
            <person name="Yeh C.M."/>
            <person name="Liu K.W."/>
            <person name="Yoshida K."/>
            <person name="Zhang L.S."/>
            <person name="Chang S.B."/>
            <person name="Chen F."/>
            <person name="Shi Y."/>
            <person name="Su Y.Y."/>
            <person name="Zhang Y.Q."/>
            <person name="Chen L.J."/>
            <person name="Yin Y."/>
            <person name="Lin M."/>
            <person name="Huang H."/>
            <person name="Deng H."/>
            <person name="Wang Z.W."/>
            <person name="Zhu S.L."/>
            <person name="Zhao X."/>
            <person name="Deng C."/>
            <person name="Niu S.C."/>
            <person name="Huang J."/>
            <person name="Wang M."/>
            <person name="Liu G.H."/>
            <person name="Yang H.J."/>
            <person name="Xiao X.J."/>
            <person name="Hsiao Y.Y."/>
            <person name="Wu W.L."/>
            <person name="Chen Y.Y."/>
            <person name="Mitsuda N."/>
            <person name="Ohme-Takagi M."/>
            <person name="Luo Y.B."/>
            <person name="Van de Peer Y."/>
            <person name="Liu Z.J."/>
        </authorList>
    </citation>
    <scope>NUCLEOTIDE SEQUENCE [LARGE SCALE GENOMIC DNA]</scope>
    <source>
        <tissue evidence="1">The whole plant</tissue>
    </source>
</reference>
<evidence type="ECO:0000313" key="2">
    <source>
        <dbReference type="Proteomes" id="UP000233837"/>
    </source>
</evidence>